<dbReference type="Pfam" id="PF12867">
    <property type="entry name" value="DinB_2"/>
    <property type="match status" value="1"/>
</dbReference>
<dbReference type="AlphaFoldDB" id="A0A7C9F8L8"/>
<dbReference type="GO" id="GO:0052699">
    <property type="term" value="P:ergothioneine biosynthetic process"/>
    <property type="evidence" value="ECO:0007669"/>
    <property type="project" value="InterPro"/>
</dbReference>
<dbReference type="InterPro" id="IPR042095">
    <property type="entry name" value="SUMF_sf"/>
</dbReference>
<dbReference type="SUPFAM" id="SSF109854">
    <property type="entry name" value="DinB/YfiT-like putative metalloenzymes"/>
    <property type="match status" value="1"/>
</dbReference>
<evidence type="ECO:0000256" key="1">
    <source>
        <dbReference type="ARBA" id="ARBA00023002"/>
    </source>
</evidence>
<comment type="pathway">
    <text evidence="3">Amino-acid biosynthesis; ergothioneine biosynthesis.</text>
</comment>
<feature type="domain" description="DinB-like" evidence="5">
    <location>
        <begin position="22"/>
        <end position="141"/>
    </location>
</feature>
<gene>
    <name evidence="6" type="primary">egtB</name>
    <name evidence="6" type="ORF">GBK04_09855</name>
</gene>
<protein>
    <submittedName>
        <fullName evidence="6">Ergothioneine biosynthesis protein EgtB</fullName>
    </submittedName>
</protein>
<dbReference type="InterPro" id="IPR005532">
    <property type="entry name" value="SUMF_dom"/>
</dbReference>
<evidence type="ECO:0000259" key="4">
    <source>
        <dbReference type="Pfam" id="PF03781"/>
    </source>
</evidence>
<comment type="caution">
    <text evidence="6">The sequence shown here is derived from an EMBL/GenBank/DDBJ whole genome shotgun (WGS) entry which is preliminary data.</text>
</comment>
<evidence type="ECO:0000313" key="6">
    <source>
        <dbReference type="EMBL" id="MPR33664.1"/>
    </source>
</evidence>
<dbReference type="NCBIfam" id="TIGR03440">
    <property type="entry name" value="egtB_TIGR03440"/>
    <property type="match status" value="1"/>
</dbReference>
<name>A0A7C9F8L8_9BACT</name>
<dbReference type="InterPro" id="IPR034660">
    <property type="entry name" value="DinB/YfiT-like"/>
</dbReference>
<dbReference type="RefSeq" id="WP_152759133.1">
    <property type="nucleotide sequence ID" value="NZ_WHLY01000002.1"/>
</dbReference>
<evidence type="ECO:0000313" key="7">
    <source>
        <dbReference type="Proteomes" id="UP000479293"/>
    </source>
</evidence>
<dbReference type="PANTHER" id="PTHR23150:SF36">
    <property type="entry name" value="HERCYNINE OXYGENASE"/>
    <property type="match status" value="1"/>
</dbReference>
<evidence type="ECO:0000256" key="2">
    <source>
        <dbReference type="ARBA" id="ARBA00023004"/>
    </source>
</evidence>
<dbReference type="PANTHER" id="PTHR23150">
    <property type="entry name" value="SULFATASE MODIFYING FACTOR 1, 2"/>
    <property type="match status" value="1"/>
</dbReference>
<dbReference type="InterPro" id="IPR016187">
    <property type="entry name" value="CTDL_fold"/>
</dbReference>
<reference evidence="6 7" key="1">
    <citation type="submission" date="2019-10" db="EMBL/GenBank/DDBJ databases">
        <title>Draft Genome Sequence of Cytophagaceae sp. SJW1-29.</title>
        <authorList>
            <person name="Choi A."/>
        </authorList>
    </citation>
    <scope>NUCLEOTIDE SEQUENCE [LARGE SCALE GENOMIC DNA]</scope>
    <source>
        <strain evidence="6 7">SJW1-29</strain>
    </source>
</reference>
<dbReference type="InterPro" id="IPR017806">
    <property type="entry name" value="EgtB"/>
</dbReference>
<keyword evidence="2" id="KW-0408">Iron</keyword>
<dbReference type="InterPro" id="IPR051043">
    <property type="entry name" value="Sulfatase_Mod_Factor_Kinase"/>
</dbReference>
<keyword evidence="1" id="KW-0560">Oxidoreductase</keyword>
<dbReference type="SUPFAM" id="SSF56436">
    <property type="entry name" value="C-type lectin-like"/>
    <property type="match status" value="1"/>
</dbReference>
<keyword evidence="7" id="KW-1185">Reference proteome</keyword>
<proteinExistence type="predicted"/>
<organism evidence="6 7">
    <name type="scientific">Salmonirosea aquatica</name>
    <dbReference type="NCBI Taxonomy" id="2654236"/>
    <lineage>
        <taxon>Bacteria</taxon>
        <taxon>Pseudomonadati</taxon>
        <taxon>Bacteroidota</taxon>
        <taxon>Cytophagia</taxon>
        <taxon>Cytophagales</taxon>
        <taxon>Spirosomataceae</taxon>
        <taxon>Salmonirosea</taxon>
    </lineage>
</organism>
<sequence length="397" mass="46239">MHTDTLLPFPETTQHHDLAASYEVVRQYTEDLCAPLQLEDYIPQPVDFVSPPKWHLAHTSWFFEEFILVKFRPDYERYHPDFSYLFNSYYNHMGSRVVRTDRGNITRPGVEEVYRYRSYVNEAMRQLLAEGTSAELEELIILGLNHEQQHQELLITDLKYIFGHNPIFPVYQEGFSLTEVANTESGWASVEAGIYGIGFEKGDFCYDNELGRHQVYLEAFEISKSLVTNGEYIEFIEAGGYGDFDLWLDEGWQWVQQYAAQAPLYWHQIEGTWHQYTLGGLQRVNPDSVLCHINFYEAAAFAAWKGMRLPTEFEWEAASPQFSWGQRWEWTHSAYLPYPRFSKAPGAIGEYNGKFMINQMVLRGGSTATSPGHSRPTYRNFFHPHLQWQCTGLRLVN</sequence>
<feature type="domain" description="Sulfatase-modifying factor enzyme-like" evidence="4">
    <location>
        <begin position="187"/>
        <end position="319"/>
    </location>
</feature>
<dbReference type="InterPro" id="IPR024775">
    <property type="entry name" value="DinB-like"/>
</dbReference>
<evidence type="ECO:0000256" key="3">
    <source>
        <dbReference type="ARBA" id="ARBA00037882"/>
    </source>
</evidence>
<evidence type="ECO:0000259" key="5">
    <source>
        <dbReference type="Pfam" id="PF12867"/>
    </source>
</evidence>
<dbReference type="Gene3D" id="3.90.1580.10">
    <property type="entry name" value="paralog of FGE (formylglycine-generating enzyme)"/>
    <property type="match status" value="2"/>
</dbReference>
<dbReference type="EMBL" id="WHLY01000002">
    <property type="protein sequence ID" value="MPR33664.1"/>
    <property type="molecule type" value="Genomic_DNA"/>
</dbReference>
<dbReference type="Pfam" id="PF03781">
    <property type="entry name" value="FGE-sulfatase"/>
    <property type="match status" value="1"/>
</dbReference>
<dbReference type="Proteomes" id="UP000479293">
    <property type="component" value="Unassembled WGS sequence"/>
</dbReference>
<accession>A0A7C9F8L8</accession>